<name>A0A1L2CV54_9CAUD</name>
<dbReference type="Proteomes" id="UP000223891">
    <property type="component" value="Segment"/>
</dbReference>
<protein>
    <submittedName>
        <fullName evidence="1">Structural protein</fullName>
    </submittedName>
</protein>
<gene>
    <name evidence="1" type="ORF">CBB_335</name>
</gene>
<keyword evidence="2" id="KW-1185">Reference proteome</keyword>
<dbReference type="EMBL" id="KU574722">
    <property type="protein sequence ID" value="AMM43898.1"/>
    <property type="molecule type" value="Genomic_DNA"/>
</dbReference>
<proteinExistence type="predicted"/>
<reference evidence="2" key="1">
    <citation type="submission" date="2016-01" db="EMBL/GenBank/DDBJ databases">
        <title>Isolation and Characterization of Enterobacteria phage CBB.</title>
        <authorList>
            <person name="Buttimer C.T.H."/>
            <person name="Hendrix H."/>
            <person name="Alexandre H."/>
            <person name="O'Mahony J."/>
            <person name="Lavigne R."/>
            <person name="Coffey A."/>
        </authorList>
    </citation>
    <scope>NUCLEOTIDE SEQUENCE [LARGE SCALE GENOMIC DNA]</scope>
</reference>
<sequence>MTKRIYERALRPLVLKDLIHPIISVDEYTPKIDESNIVVLFQVLDNFDAAYDLSSFIERSPVDVIDTEAAETPNVDGRYQVFVEFERNGEFPAKLIALMKSIENICPDPGWKLQMYGVNDPIDLDIDEITNDMELVNEEELKEFFDFAAVNVEIVNESIKIKSVYGTELHYSKGSGIVNESYVKGLLHDDTSLDSTRLSAVLGENYDVLKSGSEYIVGINGKYIVLR</sequence>
<evidence type="ECO:0000313" key="2">
    <source>
        <dbReference type="Proteomes" id="UP000223891"/>
    </source>
</evidence>
<evidence type="ECO:0000313" key="1">
    <source>
        <dbReference type="EMBL" id="AMM43898.1"/>
    </source>
</evidence>
<accession>A0A1L2CV54</accession>
<organism evidence="1 2">
    <name type="scientific">Pectobacterium phage vB_PcaM_CBB</name>
    <dbReference type="NCBI Taxonomy" id="2772511"/>
    <lineage>
        <taxon>Viruses</taxon>
        <taxon>Duplodnaviria</taxon>
        <taxon>Heunggongvirae</taxon>
        <taxon>Uroviricota</taxon>
        <taxon>Caudoviricetes</taxon>
        <taxon>Mimasvirus</taxon>
        <taxon>Mimasvirus CBB</taxon>
    </lineage>
</organism>